<feature type="compositionally biased region" description="Basic and acidic residues" evidence="3">
    <location>
        <begin position="7"/>
        <end position="22"/>
    </location>
</feature>
<feature type="region of interest" description="Disordered" evidence="3">
    <location>
        <begin position="1"/>
        <end position="40"/>
    </location>
</feature>
<dbReference type="SUPFAM" id="SSF54928">
    <property type="entry name" value="RNA-binding domain, RBD"/>
    <property type="match status" value="1"/>
</dbReference>
<accession>A0A8J6L6J8</accession>
<feature type="region of interest" description="Disordered" evidence="3">
    <location>
        <begin position="441"/>
        <end position="468"/>
    </location>
</feature>
<name>A0A8J6L6J8_TENMO</name>
<feature type="domain" description="RRM" evidence="4">
    <location>
        <begin position="255"/>
        <end position="332"/>
    </location>
</feature>
<dbReference type="AlphaFoldDB" id="A0A8J6L6J8"/>
<dbReference type="EMBL" id="JABDTM020026073">
    <property type="protein sequence ID" value="KAH0812409.1"/>
    <property type="molecule type" value="Genomic_DNA"/>
</dbReference>
<comment type="caution">
    <text evidence="5">The sequence shown here is derived from an EMBL/GenBank/DDBJ whole genome shotgun (WGS) entry which is preliminary data.</text>
</comment>
<dbReference type="PROSITE" id="PS50102">
    <property type="entry name" value="RRM"/>
    <property type="match status" value="1"/>
</dbReference>
<dbReference type="InterPro" id="IPR012677">
    <property type="entry name" value="Nucleotide-bd_a/b_plait_sf"/>
</dbReference>
<dbReference type="PANTHER" id="PTHR10501">
    <property type="entry name" value="U1 SMALL NUCLEAR RIBONUCLEOPROTEIN A/U2 SMALL NUCLEAR RIBONUCLEOPROTEIN B"/>
    <property type="match status" value="1"/>
</dbReference>
<proteinExistence type="predicted"/>
<dbReference type="GO" id="GO:0003723">
    <property type="term" value="F:RNA binding"/>
    <property type="evidence" value="ECO:0007669"/>
    <property type="project" value="UniProtKB-UniRule"/>
</dbReference>
<dbReference type="InterPro" id="IPR035979">
    <property type="entry name" value="RBD_domain_sf"/>
</dbReference>
<gene>
    <name evidence="5" type="ORF">GEV33_010383</name>
</gene>
<dbReference type="CDD" id="cd12245">
    <property type="entry name" value="RRM_scw1_like"/>
    <property type="match status" value="1"/>
</dbReference>
<dbReference type="Gene3D" id="3.30.70.330">
    <property type="match status" value="1"/>
</dbReference>
<protein>
    <recommendedName>
        <fullName evidence="4">RRM domain-containing protein</fullName>
    </recommendedName>
</protein>
<reference evidence="5" key="1">
    <citation type="journal article" date="2020" name="J Insects Food Feed">
        <title>The yellow mealworm (Tenebrio molitor) genome: a resource for the emerging insects as food and feed industry.</title>
        <authorList>
            <person name="Eriksson T."/>
            <person name="Andere A."/>
            <person name="Kelstrup H."/>
            <person name="Emery V."/>
            <person name="Picard C."/>
        </authorList>
    </citation>
    <scope>NUCLEOTIDE SEQUENCE</scope>
    <source>
        <strain evidence="5">Stoneville</strain>
        <tissue evidence="5">Whole head</tissue>
    </source>
</reference>
<feature type="region of interest" description="Disordered" evidence="3">
    <location>
        <begin position="83"/>
        <end position="125"/>
    </location>
</feature>
<sequence length="468" mass="50752">MTSTILGKKEMHDEISKSKHFEEELEARGGASRPGSGMRPRHHLAINGILTSRSHILWAILQQGVRFDPDMPQTIRLEFAKSNTKVSKPKQQAANAANTHPTLMHPLTGRKYTGRPRRRGTALPDRTPFLTSLHVASPQVEMSSVLDEGWCAPRRSSPPRYLGTPFFPGGPELWHHPLAYSAAAELPGAALQHATLVHPALHPQVPPPMSLPHPTALTSVHAASLPHFLPSPALASPVGSSSSQPGLGVSNPPCSTLFVANLGQFVSEHELKEIFASFPGFCRLRMHNKGGSPVAFMEYQDVRCAAQVMAALQGSFLLSSDRGPIRIEYAKSKMAAEHSTNLLLYRGPKQTEWNGGGPERSPCGTSPLGLASVRESVTSHRSSSLTVSSVDACPDDPPSWMRNADRSGSFRMLGPCPDRGSRSAVLRIVSVQCMSQDMSQLNERRQFRATSGRSPQTEPPPVGGNRIL</sequence>
<organism evidence="5 6">
    <name type="scientific">Tenebrio molitor</name>
    <name type="common">Yellow mealworm beetle</name>
    <dbReference type="NCBI Taxonomy" id="7067"/>
    <lineage>
        <taxon>Eukaryota</taxon>
        <taxon>Metazoa</taxon>
        <taxon>Ecdysozoa</taxon>
        <taxon>Arthropoda</taxon>
        <taxon>Hexapoda</taxon>
        <taxon>Insecta</taxon>
        <taxon>Pterygota</taxon>
        <taxon>Neoptera</taxon>
        <taxon>Endopterygota</taxon>
        <taxon>Coleoptera</taxon>
        <taxon>Polyphaga</taxon>
        <taxon>Cucujiformia</taxon>
        <taxon>Tenebrionidae</taxon>
        <taxon>Tenebrio</taxon>
    </lineage>
</organism>
<dbReference type="Pfam" id="PF00076">
    <property type="entry name" value="RRM_1"/>
    <property type="match status" value="1"/>
</dbReference>
<evidence type="ECO:0000256" key="2">
    <source>
        <dbReference type="PROSITE-ProRule" id="PRU00176"/>
    </source>
</evidence>
<evidence type="ECO:0000313" key="5">
    <source>
        <dbReference type="EMBL" id="KAH0812409.1"/>
    </source>
</evidence>
<feature type="compositionally biased region" description="Polar residues" evidence="3">
    <location>
        <begin position="83"/>
        <end position="101"/>
    </location>
</feature>
<evidence type="ECO:0000256" key="3">
    <source>
        <dbReference type="SAM" id="MobiDB-lite"/>
    </source>
</evidence>
<dbReference type="SMART" id="SM00360">
    <property type="entry name" value="RRM"/>
    <property type="match status" value="1"/>
</dbReference>
<dbReference type="InterPro" id="IPR000504">
    <property type="entry name" value="RRM_dom"/>
</dbReference>
<evidence type="ECO:0000256" key="1">
    <source>
        <dbReference type="ARBA" id="ARBA00022884"/>
    </source>
</evidence>
<keyword evidence="6" id="KW-1185">Reference proteome</keyword>
<evidence type="ECO:0000259" key="4">
    <source>
        <dbReference type="PROSITE" id="PS50102"/>
    </source>
</evidence>
<reference evidence="5" key="2">
    <citation type="submission" date="2021-08" db="EMBL/GenBank/DDBJ databases">
        <authorList>
            <person name="Eriksson T."/>
        </authorList>
    </citation>
    <scope>NUCLEOTIDE SEQUENCE</scope>
    <source>
        <strain evidence="5">Stoneville</strain>
        <tissue evidence="5">Whole head</tissue>
    </source>
</reference>
<evidence type="ECO:0000313" key="6">
    <source>
        <dbReference type="Proteomes" id="UP000719412"/>
    </source>
</evidence>
<keyword evidence="1 2" id="KW-0694">RNA-binding</keyword>
<dbReference type="Proteomes" id="UP000719412">
    <property type="component" value="Unassembled WGS sequence"/>
</dbReference>